<evidence type="ECO:0000313" key="2">
    <source>
        <dbReference type="Proteomes" id="UP000049222"/>
    </source>
</evidence>
<dbReference type="RefSeq" id="WP_055087046.1">
    <property type="nucleotide sequence ID" value="NZ_CXSU01000012.1"/>
</dbReference>
<dbReference type="STRING" id="420998.JDO7802_03373"/>
<organism evidence="1 2">
    <name type="scientific">Jannaschia donghaensis</name>
    <dbReference type="NCBI Taxonomy" id="420998"/>
    <lineage>
        <taxon>Bacteria</taxon>
        <taxon>Pseudomonadati</taxon>
        <taxon>Pseudomonadota</taxon>
        <taxon>Alphaproteobacteria</taxon>
        <taxon>Rhodobacterales</taxon>
        <taxon>Roseobacteraceae</taxon>
        <taxon>Jannaschia</taxon>
    </lineage>
</organism>
<accession>A0A0M6YN76</accession>
<evidence type="ECO:0000313" key="1">
    <source>
        <dbReference type="EMBL" id="CTQ51334.1"/>
    </source>
</evidence>
<dbReference type="Proteomes" id="UP000049222">
    <property type="component" value="Unassembled WGS sequence"/>
</dbReference>
<name>A0A0M6YN76_9RHOB</name>
<keyword evidence="2" id="KW-1185">Reference proteome</keyword>
<dbReference type="EMBL" id="CXSU01000012">
    <property type="protein sequence ID" value="CTQ51334.1"/>
    <property type="molecule type" value="Genomic_DNA"/>
</dbReference>
<protein>
    <submittedName>
        <fullName evidence="1">Uncharacterized protein</fullName>
    </submittedName>
</protein>
<sequence>MRDGSWSSDKRGWHIWDDGTTFVLARRLPIAWDVAAETRLPDMGRRRLAHAVRQDLWRMLQRLRGFAPIVSVTRGPQGVAVRAGGAVAGRMPTDVPGRIAAMLADPATRAAWLKSAGHR</sequence>
<reference evidence="1 2" key="1">
    <citation type="submission" date="2015-07" db="EMBL/GenBank/DDBJ databases">
        <authorList>
            <person name="Noorani M."/>
        </authorList>
    </citation>
    <scope>NUCLEOTIDE SEQUENCE [LARGE SCALE GENOMIC DNA]</scope>
    <source>
        <strain evidence="1 2">CECT 7802</strain>
    </source>
</reference>
<proteinExistence type="predicted"/>
<gene>
    <name evidence="1" type="ORF">JDO7802_03373</name>
</gene>
<dbReference type="AlphaFoldDB" id="A0A0M6YN76"/>